<organism evidence="2 3">
    <name type="scientific">Thalassobacter stenotrophicus</name>
    <dbReference type="NCBI Taxonomy" id="266809"/>
    <lineage>
        <taxon>Bacteria</taxon>
        <taxon>Pseudomonadati</taxon>
        <taxon>Pseudomonadota</taxon>
        <taxon>Alphaproteobacteria</taxon>
        <taxon>Rhodobacterales</taxon>
        <taxon>Roseobacteraceae</taxon>
        <taxon>Thalassobacter</taxon>
    </lineage>
</organism>
<name>A0A0P1EYU4_9RHOB</name>
<evidence type="ECO:0000313" key="2">
    <source>
        <dbReference type="EMBL" id="CUH60279.1"/>
    </source>
</evidence>
<dbReference type="RefSeq" id="WP_058123293.1">
    <property type="nucleotide sequence ID" value="NZ_CYRX01000025.1"/>
</dbReference>
<evidence type="ECO:0000256" key="1">
    <source>
        <dbReference type="SAM" id="MobiDB-lite"/>
    </source>
</evidence>
<reference evidence="2 3" key="1">
    <citation type="submission" date="2015-09" db="EMBL/GenBank/DDBJ databases">
        <authorList>
            <consortium name="Swine Surveillance"/>
        </authorList>
    </citation>
    <scope>NUCLEOTIDE SEQUENCE [LARGE SCALE GENOMIC DNA]</scope>
    <source>
        <strain evidence="2 3">CECT 5294</strain>
    </source>
</reference>
<dbReference type="EMBL" id="CYRX01000025">
    <property type="protein sequence ID" value="CUH60279.1"/>
    <property type="molecule type" value="Genomic_DNA"/>
</dbReference>
<dbReference type="STRING" id="266809.PM03_06105"/>
<gene>
    <name evidence="2" type="ORF">THS5294_01568</name>
</gene>
<accession>A0A0P1EYU4</accession>
<dbReference type="Proteomes" id="UP000051298">
    <property type="component" value="Unassembled WGS sequence"/>
</dbReference>
<dbReference type="AlphaFoldDB" id="A0A0P1EYU4"/>
<protein>
    <submittedName>
        <fullName evidence="2">Uncharacterized protein</fullName>
    </submittedName>
</protein>
<feature type="region of interest" description="Disordered" evidence="1">
    <location>
        <begin position="45"/>
        <end position="82"/>
    </location>
</feature>
<dbReference type="eggNOG" id="ENOG503326U">
    <property type="taxonomic scope" value="Bacteria"/>
</dbReference>
<sequence>MAHQIKLATCCYCGRRTALRPTARDGHELACGACGAPLHNMKAMPLDPQVGASRKKASVPKPTPGFSPSGKKRKKPKKSKPLWRKALEEVWDVVEDVFD</sequence>
<evidence type="ECO:0000313" key="3">
    <source>
        <dbReference type="Proteomes" id="UP000051298"/>
    </source>
</evidence>
<proteinExistence type="predicted"/>
<feature type="compositionally biased region" description="Basic residues" evidence="1">
    <location>
        <begin position="70"/>
        <end position="82"/>
    </location>
</feature>